<keyword evidence="2" id="KW-1003">Cell membrane</keyword>
<keyword evidence="6 8" id="KW-0472">Membrane</keyword>
<dbReference type="PROSITE" id="PS51779">
    <property type="entry name" value="POTRA"/>
    <property type="match status" value="1"/>
</dbReference>
<evidence type="ECO:0000256" key="1">
    <source>
        <dbReference type="ARBA" id="ARBA00004370"/>
    </source>
</evidence>
<evidence type="ECO:0000256" key="3">
    <source>
        <dbReference type="ARBA" id="ARBA00022618"/>
    </source>
</evidence>
<evidence type="ECO:0000256" key="5">
    <source>
        <dbReference type="ARBA" id="ARBA00022989"/>
    </source>
</evidence>
<evidence type="ECO:0000313" key="10">
    <source>
        <dbReference type="EMBL" id="OGI71853.1"/>
    </source>
</evidence>
<dbReference type="PANTHER" id="PTHR35851:SF1">
    <property type="entry name" value="CELL DIVISION PROTEIN FTSQ"/>
    <property type="match status" value="1"/>
</dbReference>
<evidence type="ECO:0000256" key="6">
    <source>
        <dbReference type="ARBA" id="ARBA00023136"/>
    </source>
</evidence>
<keyword evidence="7" id="KW-0131">Cell cycle</keyword>
<evidence type="ECO:0000256" key="7">
    <source>
        <dbReference type="ARBA" id="ARBA00023306"/>
    </source>
</evidence>
<dbReference type="GO" id="GO:0016020">
    <property type="term" value="C:membrane"/>
    <property type="evidence" value="ECO:0007669"/>
    <property type="project" value="UniProtKB-SubCell"/>
</dbReference>
<keyword evidence="4 8" id="KW-0812">Transmembrane</keyword>
<evidence type="ECO:0000256" key="2">
    <source>
        <dbReference type="ARBA" id="ARBA00022475"/>
    </source>
</evidence>
<reference evidence="10 11" key="1">
    <citation type="journal article" date="2016" name="Nat. Commun.">
        <title>Thousands of microbial genomes shed light on interconnected biogeochemical processes in an aquifer system.</title>
        <authorList>
            <person name="Anantharaman K."/>
            <person name="Brown C.T."/>
            <person name="Hug L.A."/>
            <person name="Sharon I."/>
            <person name="Castelle C.J."/>
            <person name="Probst A.J."/>
            <person name="Thomas B.C."/>
            <person name="Singh A."/>
            <person name="Wilkins M.J."/>
            <person name="Karaoz U."/>
            <person name="Brodie E.L."/>
            <person name="Williams K.H."/>
            <person name="Hubbard S.S."/>
            <person name="Banfield J.F."/>
        </authorList>
    </citation>
    <scope>NUCLEOTIDE SEQUENCE [LARGE SCALE GENOMIC DNA]</scope>
</reference>
<feature type="transmembrane region" description="Helical" evidence="8">
    <location>
        <begin position="31"/>
        <end position="50"/>
    </location>
</feature>
<accession>A0A1F6VQE7</accession>
<organism evidence="10 11">
    <name type="scientific">Candidatus Nomurabacteria bacterium RIFCSPHIGHO2_02_FULL_38_15</name>
    <dbReference type="NCBI Taxonomy" id="1801752"/>
    <lineage>
        <taxon>Bacteria</taxon>
        <taxon>Candidatus Nomuraibacteriota</taxon>
    </lineage>
</organism>
<comment type="subcellular location">
    <subcellularLocation>
        <location evidence="1">Membrane</location>
    </subcellularLocation>
</comment>
<name>A0A1F6VQE7_9BACT</name>
<dbReference type="Pfam" id="PF08478">
    <property type="entry name" value="POTRA_1"/>
    <property type="match status" value="1"/>
</dbReference>
<evidence type="ECO:0000313" key="11">
    <source>
        <dbReference type="Proteomes" id="UP000179686"/>
    </source>
</evidence>
<dbReference type="PANTHER" id="PTHR35851">
    <property type="entry name" value="CELL DIVISION PROTEIN FTSQ"/>
    <property type="match status" value="1"/>
</dbReference>
<evidence type="ECO:0000256" key="4">
    <source>
        <dbReference type="ARBA" id="ARBA00022692"/>
    </source>
</evidence>
<dbReference type="InterPro" id="IPR013685">
    <property type="entry name" value="POTRA_FtsQ_type"/>
</dbReference>
<sequence length="278" mass="32044">MTQFGKYKKSLLNETNAELVNARRKKTKKRFWFFTVILVIILGLAIYLAWHPKLLIKNIIVEGNRVLSSNKIENAVNEYLDGRFIYILPNRNAFVFNNSDLKNYLLTNHPIIKDVEISQNVPNDLFINVTERQPHALWCNVVPSDCVFIDKYGYAYDMAPYFSKPLFIVYELPGAGLTKKVLDENSFTFVKNVIDNLYIDNVLVQKIKPTGEGVFEFDVILNDSILITTITTNIEIGANETISRVQALLKSDDVLKHSQTFLKKIDVRYGNQVVYNFY</sequence>
<dbReference type="GO" id="GO:0090529">
    <property type="term" value="P:cell septum assembly"/>
    <property type="evidence" value="ECO:0007669"/>
    <property type="project" value="InterPro"/>
</dbReference>
<dbReference type="AlphaFoldDB" id="A0A1F6VQE7"/>
<feature type="domain" description="POTRA" evidence="9">
    <location>
        <begin position="54"/>
        <end position="132"/>
    </location>
</feature>
<gene>
    <name evidence="10" type="ORF">A3J61_00715</name>
</gene>
<proteinExistence type="predicted"/>
<dbReference type="STRING" id="1801752.A3J61_00715"/>
<evidence type="ECO:0000256" key="8">
    <source>
        <dbReference type="SAM" id="Phobius"/>
    </source>
</evidence>
<keyword evidence="3" id="KW-0132">Cell division</keyword>
<protein>
    <recommendedName>
        <fullName evidence="9">POTRA domain-containing protein</fullName>
    </recommendedName>
</protein>
<dbReference type="EMBL" id="MFUC01000018">
    <property type="protein sequence ID" value="OGI71853.1"/>
    <property type="molecule type" value="Genomic_DNA"/>
</dbReference>
<evidence type="ECO:0000259" key="9">
    <source>
        <dbReference type="PROSITE" id="PS51779"/>
    </source>
</evidence>
<dbReference type="InterPro" id="IPR026579">
    <property type="entry name" value="FtsQ"/>
</dbReference>
<keyword evidence="5 8" id="KW-1133">Transmembrane helix</keyword>
<dbReference type="InterPro" id="IPR034746">
    <property type="entry name" value="POTRA"/>
</dbReference>
<dbReference type="Proteomes" id="UP000179686">
    <property type="component" value="Unassembled WGS sequence"/>
</dbReference>
<comment type="caution">
    <text evidence="10">The sequence shown here is derived from an EMBL/GenBank/DDBJ whole genome shotgun (WGS) entry which is preliminary data.</text>
</comment>